<keyword evidence="4" id="KW-0408">Iron</keyword>
<keyword evidence="3" id="KW-0479">Metal-binding</keyword>
<feature type="domain" description="Radical SAM core" evidence="6">
    <location>
        <begin position="11"/>
        <end position="100"/>
    </location>
</feature>
<evidence type="ECO:0000256" key="3">
    <source>
        <dbReference type="ARBA" id="ARBA00022723"/>
    </source>
</evidence>
<evidence type="ECO:0000256" key="4">
    <source>
        <dbReference type="ARBA" id="ARBA00023004"/>
    </source>
</evidence>
<dbReference type="Gene3D" id="3.80.30.20">
    <property type="entry name" value="tm_1862 like domain"/>
    <property type="match status" value="1"/>
</dbReference>
<dbReference type="InterPro" id="IPR023404">
    <property type="entry name" value="rSAM_horseshoe"/>
</dbReference>
<dbReference type="InterPro" id="IPR051198">
    <property type="entry name" value="BchE-like"/>
</dbReference>
<comment type="cofactor">
    <cofactor evidence="1">
        <name>[4Fe-4S] cluster</name>
        <dbReference type="ChEBI" id="CHEBI:49883"/>
    </cofactor>
</comment>
<comment type="caution">
    <text evidence="7">The sequence shown here is derived from an EMBL/GenBank/DDBJ whole genome shotgun (WGS) entry which is preliminary data.</text>
</comment>
<sequence length="192" mass="22386">RDLLNELKGKNMKNHIAFEFFSPPPRKFLEMVAETIPNFNMQISPESHDEKIRRAFGRAYDNHSLERSIENALELGCKRVDVFFMVGLPGQTSQSVSQTIGYCEELLEKYGGTGFQPVKTRPRWPCHCSDGKIHPYISPLAPFLDPGSLAFEDPQKYGYRLFYKTLEEHRQALLQPSWKYMLNYETEWMSRD</sequence>
<dbReference type="Pfam" id="PF04055">
    <property type="entry name" value="Radical_SAM"/>
    <property type="match status" value="1"/>
</dbReference>
<accession>X1VUR3</accession>
<keyword evidence="2" id="KW-0949">S-adenosyl-L-methionine</keyword>
<feature type="non-terminal residue" evidence="7">
    <location>
        <position position="1"/>
    </location>
</feature>
<protein>
    <recommendedName>
        <fullName evidence="6">Radical SAM core domain-containing protein</fullName>
    </recommendedName>
</protein>
<reference evidence="7" key="1">
    <citation type="journal article" date="2014" name="Front. Microbiol.">
        <title>High frequency of phylogenetically diverse reductive dehalogenase-homologous genes in deep subseafloor sedimentary metagenomes.</title>
        <authorList>
            <person name="Kawai M."/>
            <person name="Futagami T."/>
            <person name="Toyoda A."/>
            <person name="Takaki Y."/>
            <person name="Nishi S."/>
            <person name="Hori S."/>
            <person name="Arai W."/>
            <person name="Tsubouchi T."/>
            <person name="Morono Y."/>
            <person name="Uchiyama I."/>
            <person name="Ito T."/>
            <person name="Fujiyama A."/>
            <person name="Inagaki F."/>
            <person name="Takami H."/>
        </authorList>
    </citation>
    <scope>NUCLEOTIDE SEQUENCE</scope>
    <source>
        <strain evidence="7">Expedition CK06-06</strain>
    </source>
</reference>
<feature type="non-terminal residue" evidence="7">
    <location>
        <position position="192"/>
    </location>
</feature>
<dbReference type="PANTHER" id="PTHR43409">
    <property type="entry name" value="ANAEROBIC MAGNESIUM-PROTOPORPHYRIN IX MONOMETHYL ESTER CYCLASE-RELATED"/>
    <property type="match status" value="1"/>
</dbReference>
<evidence type="ECO:0000256" key="2">
    <source>
        <dbReference type="ARBA" id="ARBA00022691"/>
    </source>
</evidence>
<dbReference type="GO" id="GO:0051536">
    <property type="term" value="F:iron-sulfur cluster binding"/>
    <property type="evidence" value="ECO:0007669"/>
    <property type="project" value="UniProtKB-KW"/>
</dbReference>
<dbReference type="SUPFAM" id="SSF102114">
    <property type="entry name" value="Radical SAM enzymes"/>
    <property type="match status" value="1"/>
</dbReference>
<dbReference type="InterPro" id="IPR007197">
    <property type="entry name" value="rSAM"/>
</dbReference>
<evidence type="ECO:0000313" key="7">
    <source>
        <dbReference type="EMBL" id="GAJ25002.1"/>
    </source>
</evidence>
<gene>
    <name evidence="7" type="ORF">S12H4_57986</name>
</gene>
<organism evidence="7">
    <name type="scientific">marine sediment metagenome</name>
    <dbReference type="NCBI Taxonomy" id="412755"/>
    <lineage>
        <taxon>unclassified sequences</taxon>
        <taxon>metagenomes</taxon>
        <taxon>ecological metagenomes</taxon>
    </lineage>
</organism>
<evidence type="ECO:0000259" key="6">
    <source>
        <dbReference type="Pfam" id="PF04055"/>
    </source>
</evidence>
<keyword evidence="5" id="KW-0411">Iron-sulfur</keyword>
<dbReference type="AlphaFoldDB" id="X1VUR3"/>
<dbReference type="EMBL" id="BARW01037591">
    <property type="protein sequence ID" value="GAJ25002.1"/>
    <property type="molecule type" value="Genomic_DNA"/>
</dbReference>
<proteinExistence type="predicted"/>
<evidence type="ECO:0000256" key="1">
    <source>
        <dbReference type="ARBA" id="ARBA00001966"/>
    </source>
</evidence>
<dbReference type="GO" id="GO:0046872">
    <property type="term" value="F:metal ion binding"/>
    <property type="evidence" value="ECO:0007669"/>
    <property type="project" value="UniProtKB-KW"/>
</dbReference>
<name>X1VUR3_9ZZZZ</name>
<evidence type="ECO:0000256" key="5">
    <source>
        <dbReference type="ARBA" id="ARBA00023014"/>
    </source>
</evidence>
<dbReference type="InterPro" id="IPR058240">
    <property type="entry name" value="rSAM_sf"/>
</dbReference>
<dbReference type="PANTHER" id="PTHR43409:SF7">
    <property type="entry name" value="BLL1977 PROTEIN"/>
    <property type="match status" value="1"/>
</dbReference>
<dbReference type="GO" id="GO:0003824">
    <property type="term" value="F:catalytic activity"/>
    <property type="evidence" value="ECO:0007669"/>
    <property type="project" value="InterPro"/>
</dbReference>